<evidence type="ECO:0000259" key="2">
    <source>
        <dbReference type="Pfam" id="PF04961"/>
    </source>
</evidence>
<protein>
    <submittedName>
        <fullName evidence="3">Methenyltetrahydrofolate cyclohydrolase</fullName>
    </submittedName>
</protein>
<dbReference type="EMBL" id="WNBM01000005">
    <property type="protein sequence ID" value="MTT76198.1"/>
    <property type="molecule type" value="Genomic_DNA"/>
</dbReference>
<dbReference type="Proteomes" id="UP000443070">
    <property type="component" value="Unassembled WGS sequence"/>
</dbReference>
<sequence length="210" mass="22494">MNDFMKLNCDEFLERLASKEPVPGGGGAAALGGAIGAALTSMVANLTVGKEKFLSVEGEMIRLAAASKYLRKELLQLVQEDASVFEAFMKCYKMPKATDLEKELRQVKIQEAAKMAAEIPLKIGEKALAVLLLAAEAAELGNPAVITDAAVAALMARAAVRSAVYNVKINLNLISDQDYCSVLVERIAALEQEALSAEKNILEHTDKVLS</sequence>
<comment type="caution">
    <text evidence="3">The sequence shown here is derived from an EMBL/GenBank/DDBJ whole genome shotgun (WGS) entry which is preliminary data.</text>
</comment>
<keyword evidence="5" id="KW-1185">Reference proteome</keyword>
<feature type="coiled-coil region" evidence="1">
    <location>
        <begin position="180"/>
        <end position="207"/>
    </location>
</feature>
<dbReference type="SUPFAM" id="SSF101262">
    <property type="entry name" value="Methenyltetrahydrofolate cyclohydrolase-like"/>
    <property type="match status" value="1"/>
</dbReference>
<name>A0A7X2XGB9_9FIRM</name>
<gene>
    <name evidence="3" type="ORF">GMD11_07970</name>
    <name evidence="4" type="ORF">GMD18_07625</name>
</gene>
<dbReference type="AlphaFoldDB" id="A0A7X2XGB9"/>
<dbReference type="Pfam" id="PF04961">
    <property type="entry name" value="FTCD_C"/>
    <property type="match status" value="1"/>
</dbReference>
<keyword evidence="3" id="KW-0378">Hydrolase</keyword>
<reference evidence="5 6" key="1">
    <citation type="journal article" date="2019" name="Nat. Med.">
        <title>A library of human gut bacterial isolates paired with longitudinal multiomics data enables mechanistic microbiome research.</title>
        <authorList>
            <person name="Poyet M."/>
            <person name="Groussin M."/>
            <person name="Gibbons S.M."/>
            <person name="Avila-Pacheco J."/>
            <person name="Jiang X."/>
            <person name="Kearney S.M."/>
            <person name="Perrotta A.R."/>
            <person name="Berdy B."/>
            <person name="Zhao S."/>
            <person name="Lieberman T.D."/>
            <person name="Swanson P.K."/>
            <person name="Smith M."/>
            <person name="Roesemann S."/>
            <person name="Alexander J.E."/>
            <person name="Rich S.A."/>
            <person name="Livny J."/>
            <person name="Vlamakis H."/>
            <person name="Clish C."/>
            <person name="Bullock K."/>
            <person name="Deik A."/>
            <person name="Scott J."/>
            <person name="Pierce K.A."/>
            <person name="Xavier R.J."/>
            <person name="Alm E.J."/>
        </authorList>
    </citation>
    <scope>NUCLEOTIDE SEQUENCE [LARGE SCALE GENOMIC DNA]</scope>
    <source>
        <strain evidence="3 6">BIOML-A13</strain>
        <strain evidence="4 5">BIOML-A3</strain>
    </source>
</reference>
<dbReference type="InterPro" id="IPR036178">
    <property type="entry name" value="Formintransfe-cycloase-like_sf"/>
</dbReference>
<organism evidence="3 6">
    <name type="scientific">Phascolarctobacterium faecium</name>
    <dbReference type="NCBI Taxonomy" id="33025"/>
    <lineage>
        <taxon>Bacteria</taxon>
        <taxon>Bacillati</taxon>
        <taxon>Bacillota</taxon>
        <taxon>Negativicutes</taxon>
        <taxon>Acidaminococcales</taxon>
        <taxon>Acidaminococcaceae</taxon>
        <taxon>Phascolarctobacterium</taxon>
    </lineage>
</organism>
<dbReference type="OrthoDB" id="7959174at2"/>
<keyword evidence="1" id="KW-0175">Coiled coil</keyword>
<accession>A0A7X2XGB9</accession>
<evidence type="ECO:0000256" key="1">
    <source>
        <dbReference type="SAM" id="Coils"/>
    </source>
</evidence>
<dbReference type="EMBL" id="WNBW01000005">
    <property type="protein sequence ID" value="MTU04262.1"/>
    <property type="molecule type" value="Genomic_DNA"/>
</dbReference>
<dbReference type="Proteomes" id="UP000484547">
    <property type="component" value="Unassembled WGS sequence"/>
</dbReference>
<evidence type="ECO:0000313" key="4">
    <source>
        <dbReference type="EMBL" id="MTU04262.1"/>
    </source>
</evidence>
<dbReference type="GO" id="GO:0016787">
    <property type="term" value="F:hydrolase activity"/>
    <property type="evidence" value="ECO:0007669"/>
    <property type="project" value="UniProtKB-KW"/>
</dbReference>
<dbReference type="RefSeq" id="WP_155164086.1">
    <property type="nucleotide sequence ID" value="NZ_DAWDOQ010000002.1"/>
</dbReference>
<dbReference type="Gene3D" id="1.20.120.680">
    <property type="entry name" value="Formiminotetrahydrofolate cyclodeaminase monomer, up-and-down helical bundle"/>
    <property type="match status" value="1"/>
</dbReference>
<feature type="domain" description="Cyclodeaminase/cyclohydrolase" evidence="2">
    <location>
        <begin position="9"/>
        <end position="187"/>
    </location>
</feature>
<dbReference type="InterPro" id="IPR007044">
    <property type="entry name" value="Cyclodeamin/CycHdrlase"/>
</dbReference>
<evidence type="ECO:0000313" key="3">
    <source>
        <dbReference type="EMBL" id="MTT76198.1"/>
    </source>
</evidence>
<proteinExistence type="predicted"/>
<evidence type="ECO:0000313" key="6">
    <source>
        <dbReference type="Proteomes" id="UP000484547"/>
    </source>
</evidence>
<evidence type="ECO:0000313" key="5">
    <source>
        <dbReference type="Proteomes" id="UP000443070"/>
    </source>
</evidence>